<gene>
    <name evidence="3" type="ORF">BG011_004888</name>
</gene>
<dbReference type="PANTHER" id="PTHR12242:SF1">
    <property type="entry name" value="MYND-TYPE DOMAIN-CONTAINING PROTEIN"/>
    <property type="match status" value="1"/>
</dbReference>
<feature type="compositionally biased region" description="Basic and acidic residues" evidence="1">
    <location>
        <begin position="232"/>
        <end position="244"/>
    </location>
</feature>
<dbReference type="OrthoDB" id="419711at2759"/>
<keyword evidence="4" id="KW-1185">Reference proteome</keyword>
<comment type="caution">
    <text evidence="3">The sequence shown here is derived from an EMBL/GenBank/DDBJ whole genome shotgun (WGS) entry which is preliminary data.</text>
</comment>
<dbReference type="Proteomes" id="UP000726737">
    <property type="component" value="Unassembled WGS sequence"/>
</dbReference>
<evidence type="ECO:0000256" key="1">
    <source>
        <dbReference type="SAM" id="MobiDB-lite"/>
    </source>
</evidence>
<feature type="transmembrane region" description="Helical" evidence="2">
    <location>
        <begin position="63"/>
        <end position="86"/>
    </location>
</feature>
<keyword evidence="2" id="KW-1133">Transmembrane helix</keyword>
<feature type="transmembrane region" description="Helical" evidence="2">
    <location>
        <begin position="37"/>
        <end position="57"/>
    </location>
</feature>
<proteinExistence type="predicted"/>
<accession>A0A9P6PX29</accession>
<feature type="transmembrane region" description="Helical" evidence="2">
    <location>
        <begin position="107"/>
        <end position="134"/>
    </location>
</feature>
<dbReference type="GO" id="GO:0016020">
    <property type="term" value="C:membrane"/>
    <property type="evidence" value="ECO:0007669"/>
    <property type="project" value="TreeGrafter"/>
</dbReference>
<feature type="compositionally biased region" description="Polar residues" evidence="1">
    <location>
        <begin position="216"/>
        <end position="228"/>
    </location>
</feature>
<organism evidence="3 4">
    <name type="scientific">Mortierella polycephala</name>
    <dbReference type="NCBI Taxonomy" id="41804"/>
    <lineage>
        <taxon>Eukaryota</taxon>
        <taxon>Fungi</taxon>
        <taxon>Fungi incertae sedis</taxon>
        <taxon>Mucoromycota</taxon>
        <taxon>Mortierellomycotina</taxon>
        <taxon>Mortierellomycetes</taxon>
        <taxon>Mortierellales</taxon>
        <taxon>Mortierellaceae</taxon>
        <taxon>Mortierella</taxon>
    </lineage>
</organism>
<protein>
    <submittedName>
        <fullName evidence="3">Uncharacterized protein</fullName>
    </submittedName>
</protein>
<evidence type="ECO:0000256" key="2">
    <source>
        <dbReference type="SAM" id="Phobius"/>
    </source>
</evidence>
<keyword evidence="2" id="KW-0812">Transmembrane</keyword>
<dbReference type="AlphaFoldDB" id="A0A9P6PX29"/>
<keyword evidence="2" id="KW-0472">Membrane</keyword>
<dbReference type="EMBL" id="JAAAJA010000329">
    <property type="protein sequence ID" value="KAG0255844.1"/>
    <property type="molecule type" value="Genomic_DNA"/>
</dbReference>
<feature type="region of interest" description="Disordered" evidence="1">
    <location>
        <begin position="204"/>
        <end position="244"/>
    </location>
</feature>
<dbReference type="PANTHER" id="PTHR12242">
    <property type="entry name" value="OS02G0130600 PROTEIN-RELATED"/>
    <property type="match status" value="1"/>
</dbReference>
<sequence length="244" mass="27638">MTQSSGSSSRLRNFLRYDTLDLSRFVASNLISAKALLVVRLIISIHLVAVFITTLYVSARDKVFYMVPTTFTNLSNIGLTAYYLAATYHSFGFVRHKDLRSLTTQHWFLTSALSLLYASTVVFHIVVPIIYWALLFNPNHGMDTVNEYVDYSHHGADLGCILFEMVLNRMEMPGVSVLGPLSRDALLKKRRQVVGTRDGSIAFEKNQCRSEDEENPNQSQEGVQQENEAFSEDQKIEDIPKCKT</sequence>
<reference evidence="3" key="1">
    <citation type="journal article" date="2020" name="Fungal Divers.">
        <title>Resolving the Mortierellaceae phylogeny through synthesis of multi-gene phylogenetics and phylogenomics.</title>
        <authorList>
            <person name="Vandepol N."/>
            <person name="Liber J."/>
            <person name="Desiro A."/>
            <person name="Na H."/>
            <person name="Kennedy M."/>
            <person name="Barry K."/>
            <person name="Grigoriev I.V."/>
            <person name="Miller A.N."/>
            <person name="O'Donnell K."/>
            <person name="Stajich J.E."/>
            <person name="Bonito G."/>
        </authorList>
    </citation>
    <scope>NUCLEOTIDE SEQUENCE</scope>
    <source>
        <strain evidence="3">KOD948</strain>
    </source>
</reference>
<evidence type="ECO:0000313" key="3">
    <source>
        <dbReference type="EMBL" id="KAG0255844.1"/>
    </source>
</evidence>
<name>A0A9P6PX29_9FUNG</name>
<evidence type="ECO:0000313" key="4">
    <source>
        <dbReference type="Proteomes" id="UP000726737"/>
    </source>
</evidence>